<keyword evidence="2" id="KW-0812">Transmembrane</keyword>
<keyword evidence="6" id="KW-0496">Mitochondrion</keyword>
<dbReference type="InterPro" id="IPR018108">
    <property type="entry name" value="MCP_transmembrane"/>
</dbReference>
<dbReference type="FunCoup" id="F2UCZ9">
    <property type="interactions" value="1719"/>
</dbReference>
<keyword evidence="7" id="KW-0472">Membrane</keyword>
<sequence length="304" mass="33590">MADMLIDLAMSPLATVKTLMMLGYEPREEYMSKSLFKGTGWRRAGAVTFGRELYRQHGILSLAGSWPISFFEAKSKQYVTQRVQAYLRGAVQRAFPSVEEDTVLGRLTFGCVEVVSNCVGSIVVHPLKVLSIHTMASIVETDGPAKFQPITIASNIYNTTGIEGFYRGLTAQLIFDCVKVISVRACEAFLSATGIIDTIKASVLPEDGAGAPEQEAQNVFLSILPGLMATSLAAYLYHPWDVISRMMCISGSNLRLANAPFQRDFSSFRDCYRFRDNSYLSTRGLFRGASIAARFYKTPLPILK</sequence>
<dbReference type="KEGG" id="sre:PTSG_05858"/>
<proteinExistence type="predicted"/>
<keyword evidence="3" id="KW-0677">Repeat</keyword>
<evidence type="ECO:0000256" key="1">
    <source>
        <dbReference type="ARBA" id="ARBA00004374"/>
    </source>
</evidence>
<evidence type="ECO:0000256" key="3">
    <source>
        <dbReference type="ARBA" id="ARBA00022737"/>
    </source>
</evidence>
<dbReference type="PANTHER" id="PTHR10780">
    <property type="entry name" value="MITOCHONDRIAL CARRIER HOMOLOG"/>
    <property type="match status" value="1"/>
</dbReference>
<reference evidence="8" key="1">
    <citation type="submission" date="2009-08" db="EMBL/GenBank/DDBJ databases">
        <title>Annotation of Salpingoeca rosetta.</title>
        <authorList>
            <consortium name="The Broad Institute Genome Sequencing Platform"/>
            <person name="Russ C."/>
            <person name="Cuomo C."/>
            <person name="Burger G."/>
            <person name="Gray M.W."/>
            <person name="Holland P.W.H."/>
            <person name="King N."/>
            <person name="Lang F.B.F."/>
            <person name="Roger A.J."/>
            <person name="Ruiz-Trillo I."/>
            <person name="Young S.K."/>
            <person name="Zeng Q."/>
            <person name="Gargeya S."/>
            <person name="Alvarado L."/>
            <person name="Berlin A."/>
            <person name="Chapman S.B."/>
            <person name="Chen Z."/>
            <person name="Freedman E."/>
            <person name="Gellesch M."/>
            <person name="Goldberg J."/>
            <person name="Griggs A."/>
            <person name="Gujja S."/>
            <person name="Heilman E."/>
            <person name="Heiman D."/>
            <person name="Howarth C."/>
            <person name="Mehta T."/>
            <person name="Neiman D."/>
            <person name="Pearson M."/>
            <person name="Roberts A."/>
            <person name="Saif S."/>
            <person name="Shea T."/>
            <person name="Shenoy N."/>
            <person name="Sisk P."/>
            <person name="Stolte C."/>
            <person name="Sykes S."/>
            <person name="White J."/>
            <person name="Yandava C."/>
            <person name="Haas B."/>
            <person name="Nusbaum C."/>
            <person name="Birren B."/>
        </authorList>
    </citation>
    <scope>NUCLEOTIDE SEQUENCE [LARGE SCALE GENOMIC DNA]</scope>
    <source>
        <strain evidence="8">ATCC 50818</strain>
    </source>
</reference>
<evidence type="ECO:0000256" key="2">
    <source>
        <dbReference type="ARBA" id="ARBA00022692"/>
    </source>
</evidence>
<evidence type="ECO:0000313" key="8">
    <source>
        <dbReference type="EMBL" id="EGD74494.1"/>
    </source>
</evidence>
<dbReference type="RefSeq" id="XP_004992751.1">
    <property type="nucleotide sequence ID" value="XM_004992694.1"/>
</dbReference>
<dbReference type="GO" id="GO:0005741">
    <property type="term" value="C:mitochondrial outer membrane"/>
    <property type="evidence" value="ECO:0007669"/>
    <property type="project" value="UniProtKB-SubCell"/>
</dbReference>
<dbReference type="Pfam" id="PF00153">
    <property type="entry name" value="Mito_carr"/>
    <property type="match status" value="1"/>
</dbReference>
<dbReference type="InterPro" id="IPR023395">
    <property type="entry name" value="MCP_dom_sf"/>
</dbReference>
<dbReference type="AlphaFoldDB" id="F2UCZ9"/>
<protein>
    <recommendedName>
        <fullName evidence="10">Mitochondrial carrier protein</fullName>
    </recommendedName>
</protein>
<organism evidence="9">
    <name type="scientific">Salpingoeca rosetta (strain ATCC 50818 / BSB-021)</name>
    <dbReference type="NCBI Taxonomy" id="946362"/>
    <lineage>
        <taxon>Eukaryota</taxon>
        <taxon>Choanoflagellata</taxon>
        <taxon>Craspedida</taxon>
        <taxon>Salpingoecidae</taxon>
        <taxon>Salpingoeca</taxon>
    </lineage>
</organism>
<dbReference type="OrthoDB" id="10253709at2759"/>
<dbReference type="eggNOG" id="KOG2745">
    <property type="taxonomic scope" value="Eukaryota"/>
</dbReference>
<dbReference type="EMBL" id="GL832969">
    <property type="protein sequence ID" value="EGD74494.1"/>
    <property type="molecule type" value="Genomic_DNA"/>
</dbReference>
<gene>
    <name evidence="8" type="ORF">PTSG_05858</name>
</gene>
<evidence type="ECO:0000256" key="6">
    <source>
        <dbReference type="ARBA" id="ARBA00023128"/>
    </source>
</evidence>
<comment type="subcellular location">
    <subcellularLocation>
        <location evidence="1">Mitochondrion outer membrane</location>
        <topology evidence="1">Multi-pass membrane protein</topology>
    </subcellularLocation>
</comment>
<accession>F2UCZ9</accession>
<name>F2UCZ9_SALR5</name>
<keyword evidence="5" id="KW-1133">Transmembrane helix</keyword>
<dbReference type="PANTHER" id="PTHR10780:SF18">
    <property type="entry name" value="LD43650P"/>
    <property type="match status" value="1"/>
</dbReference>
<dbReference type="Proteomes" id="UP000007799">
    <property type="component" value="Unassembled WGS sequence"/>
</dbReference>
<keyword evidence="9" id="KW-1185">Reference proteome</keyword>
<evidence type="ECO:0000256" key="4">
    <source>
        <dbReference type="ARBA" id="ARBA00022787"/>
    </source>
</evidence>
<evidence type="ECO:0008006" key="10">
    <source>
        <dbReference type="Google" id="ProtNLM"/>
    </source>
</evidence>
<evidence type="ECO:0000313" key="9">
    <source>
        <dbReference type="Proteomes" id="UP000007799"/>
    </source>
</evidence>
<dbReference type="GeneID" id="16073322"/>
<keyword evidence="4" id="KW-1000">Mitochondrion outer membrane</keyword>
<dbReference type="InParanoid" id="F2UCZ9"/>
<dbReference type="Gene3D" id="1.50.40.10">
    <property type="entry name" value="Mitochondrial carrier domain"/>
    <property type="match status" value="1"/>
</dbReference>
<dbReference type="SUPFAM" id="SSF103506">
    <property type="entry name" value="Mitochondrial carrier"/>
    <property type="match status" value="1"/>
</dbReference>
<evidence type="ECO:0000256" key="7">
    <source>
        <dbReference type="ARBA" id="ARBA00023136"/>
    </source>
</evidence>
<evidence type="ECO:0000256" key="5">
    <source>
        <dbReference type="ARBA" id="ARBA00022989"/>
    </source>
</evidence>